<organism evidence="3 4">
    <name type="scientific">Candidatus Borkfalkia ceftriaxoniphila</name>
    <dbReference type="NCBI Taxonomy" id="2508949"/>
    <lineage>
        <taxon>Bacteria</taxon>
        <taxon>Bacillati</taxon>
        <taxon>Bacillota</taxon>
        <taxon>Clostridia</taxon>
        <taxon>Christensenellales</taxon>
        <taxon>Christensenellaceae</taxon>
        <taxon>Candidatus Borkfalkia</taxon>
    </lineage>
</organism>
<feature type="chain" id="PRO_5038862908" description="InlB B-repeat-containing protein" evidence="2">
    <location>
        <begin position="24"/>
        <end position="384"/>
    </location>
</feature>
<dbReference type="InterPro" id="IPR013378">
    <property type="entry name" value="InlB-like_B-rpt"/>
</dbReference>
<feature type="signal peptide" evidence="2">
    <location>
        <begin position="1"/>
        <end position="23"/>
    </location>
</feature>
<sequence length="384" mass="42944">MKKFKYALIFAVTAILAASCVLMCACGPKEGALVDGKAVVKFDPNLESTGFFEEDVTTVPDQAVEPGKVIVNKPLVVKGSPVNPQNLGFRCWCVDKEGTTPWNFKDPVTKSMTLYAKWEARYEVNYYDGATLLHKANVFPGEKAERRDSDVVWKKILGWYTDAAMTKEYDFGASVNANLNLYVKTQPGLFLSPANIKTNALLGFGDIKYKDPNDESTVNVVGEGEDAYADIHFARCQNTSYMYFNGLGMWLRDQTDETNRFADYMTITYKNLGPSTHILFYYVVDYLQEDGSFIHSGEGGWKTRVLIPIETNMDEDGEWATVSVNLVEETMVNGVSEWGTADVLMVPCWMVAKENPSTGKFEGWYADNDVLIRGIEFTAVPTED</sequence>
<dbReference type="Gene3D" id="2.60.40.4270">
    <property type="entry name" value="Listeria-Bacteroides repeat domain"/>
    <property type="match status" value="1"/>
</dbReference>
<evidence type="ECO:0008006" key="5">
    <source>
        <dbReference type="Google" id="ProtNLM"/>
    </source>
</evidence>
<keyword evidence="4" id="KW-1185">Reference proteome</keyword>
<evidence type="ECO:0000256" key="2">
    <source>
        <dbReference type="SAM" id="SignalP"/>
    </source>
</evidence>
<protein>
    <recommendedName>
        <fullName evidence="5">InlB B-repeat-containing protein</fullName>
    </recommendedName>
</protein>
<dbReference type="AlphaFoldDB" id="A0A4Q2K8V5"/>
<dbReference type="Proteomes" id="UP000291269">
    <property type="component" value="Unassembled WGS sequence"/>
</dbReference>
<dbReference type="OrthoDB" id="1999899at2"/>
<evidence type="ECO:0000313" key="4">
    <source>
        <dbReference type="Proteomes" id="UP000291269"/>
    </source>
</evidence>
<proteinExistence type="predicted"/>
<keyword evidence="2" id="KW-0732">Signal</keyword>
<reference evidence="3 4" key="1">
    <citation type="journal article" date="2019" name="Gut">
        <title>Antibiotics-induced monodominance of a novel gut bacterial order.</title>
        <authorList>
            <person name="Hildebrand F."/>
            <person name="Moitinho-Silva L."/>
            <person name="Blasche S."/>
            <person name="Jahn M.T."/>
            <person name="Gossmann T.I."/>
            <person name="Heuerta-Cepas J."/>
            <person name="Hercog R."/>
            <person name="Luetge M."/>
            <person name="Bahram M."/>
            <person name="Pryszlak A."/>
            <person name="Alves R.J."/>
            <person name="Waszak S.M."/>
            <person name="Zhu A."/>
            <person name="Ye L."/>
            <person name="Costea P.I."/>
            <person name="Aalvink S."/>
            <person name="Belzer C."/>
            <person name="Forslund S.K."/>
            <person name="Sunagawa S."/>
            <person name="Hentschel U."/>
            <person name="Merten C."/>
            <person name="Patil K.R."/>
            <person name="Benes V."/>
            <person name="Bork P."/>
        </authorList>
    </citation>
    <scope>NUCLEOTIDE SEQUENCE [LARGE SCALE GENOMIC DNA]</scope>
    <source>
        <strain evidence="3 4">HDS1380</strain>
    </source>
</reference>
<evidence type="ECO:0000256" key="1">
    <source>
        <dbReference type="ARBA" id="ARBA00004196"/>
    </source>
</evidence>
<evidence type="ECO:0000313" key="3">
    <source>
        <dbReference type="EMBL" id="RXZ61108.1"/>
    </source>
</evidence>
<dbReference type="InterPro" id="IPR042229">
    <property type="entry name" value="Listeria/Bacterioides_rpt_sf"/>
</dbReference>
<accession>A0A4Q2K8V5</accession>
<dbReference type="RefSeq" id="WP_129223460.1">
    <property type="nucleotide sequence ID" value="NZ_SDOZ01000002.1"/>
</dbReference>
<comment type="caution">
    <text evidence="3">The sequence shown here is derived from an EMBL/GenBank/DDBJ whole genome shotgun (WGS) entry which is preliminary data.</text>
</comment>
<dbReference type="GO" id="GO:0030313">
    <property type="term" value="C:cell envelope"/>
    <property type="evidence" value="ECO:0007669"/>
    <property type="project" value="UniProtKB-SubCell"/>
</dbReference>
<dbReference type="EMBL" id="SDOZ01000002">
    <property type="protein sequence ID" value="RXZ61108.1"/>
    <property type="molecule type" value="Genomic_DNA"/>
</dbReference>
<comment type="subcellular location">
    <subcellularLocation>
        <location evidence="1">Cell envelope</location>
    </subcellularLocation>
</comment>
<dbReference type="PROSITE" id="PS51257">
    <property type="entry name" value="PROKAR_LIPOPROTEIN"/>
    <property type="match status" value="1"/>
</dbReference>
<dbReference type="Pfam" id="PF09479">
    <property type="entry name" value="Flg_new"/>
    <property type="match status" value="2"/>
</dbReference>
<name>A0A4Q2K8V5_9FIRM</name>
<gene>
    <name evidence="3" type="ORF">ESZ91_01625</name>
</gene>